<dbReference type="GO" id="GO:0005886">
    <property type="term" value="C:plasma membrane"/>
    <property type="evidence" value="ECO:0007669"/>
    <property type="project" value="UniProtKB-SubCell"/>
</dbReference>
<reference evidence="6 7" key="1">
    <citation type="journal article" date="2016" name="Int. J. Syst. Evol. Microbiol.">
        <title>Descriptions of Anaerotaenia torta gen. nov., sp. nov. and Anaerocolumna cellulosilytica gen. nov., sp. nov. isolated from a methanogenic reactor of cattle waste.</title>
        <authorList>
            <person name="Uek A."/>
            <person name="Ohtaki Y."/>
            <person name="Kaku N."/>
            <person name="Ueki K."/>
        </authorList>
    </citation>
    <scope>NUCLEOTIDE SEQUENCE [LARGE SCALE GENOMIC DNA]</scope>
    <source>
        <strain evidence="6 7">SN021</strain>
    </source>
</reference>
<dbReference type="InterPro" id="IPR050833">
    <property type="entry name" value="Poly_Biosynth_Transport"/>
</dbReference>
<evidence type="ECO:0000313" key="7">
    <source>
        <dbReference type="Proteomes" id="UP000515561"/>
    </source>
</evidence>
<organism evidence="6 7">
    <name type="scientific">Anaerocolumna cellulosilytica</name>
    <dbReference type="NCBI Taxonomy" id="433286"/>
    <lineage>
        <taxon>Bacteria</taxon>
        <taxon>Bacillati</taxon>
        <taxon>Bacillota</taxon>
        <taxon>Clostridia</taxon>
        <taxon>Lachnospirales</taxon>
        <taxon>Lachnospiraceae</taxon>
        <taxon>Anaerocolumna</taxon>
    </lineage>
</organism>
<dbReference type="AlphaFoldDB" id="A0A6S6R2Z9"/>
<dbReference type="Proteomes" id="UP000515561">
    <property type="component" value="Chromosome"/>
</dbReference>
<dbReference type="KEGG" id="acel:acsn021_09770"/>
<dbReference type="RefSeq" id="WP_184090557.1">
    <property type="nucleotide sequence ID" value="NZ_AP023367.1"/>
</dbReference>
<keyword evidence="3" id="KW-0812">Transmembrane</keyword>
<protein>
    <submittedName>
        <fullName evidence="6">Flippase</fullName>
    </submittedName>
</protein>
<comment type="subcellular location">
    <subcellularLocation>
        <location evidence="1">Cell membrane</location>
        <topology evidence="1">Multi-pass membrane protein</topology>
    </subcellularLocation>
</comment>
<dbReference type="Pfam" id="PF01943">
    <property type="entry name" value="Polysacc_synt"/>
    <property type="match status" value="1"/>
</dbReference>
<accession>A0A6S6R2Z9</accession>
<proteinExistence type="predicted"/>
<keyword evidence="7" id="KW-1185">Reference proteome</keyword>
<dbReference type="PANTHER" id="PTHR30250">
    <property type="entry name" value="PST FAMILY PREDICTED COLANIC ACID TRANSPORTER"/>
    <property type="match status" value="1"/>
</dbReference>
<evidence type="ECO:0000313" key="6">
    <source>
        <dbReference type="EMBL" id="BCJ93408.1"/>
    </source>
</evidence>
<sequence>MSEDKRNQKLIKNTAILSVGTICTKGLMFLMTPLFTRWLSQEGYGTFDLLLTYVTLLMPLFTLDSNEAVFRFLLDTDEDKKRKKIISTASFLNLTGLLISFIAISVIALLRTEIRGILIYFYILLVAETFYTITTRIVRGIKKIPIYAICSLLFVIAMAVSSFILIQILQMGLQGIILGYTIGYVFCTVIMLVVSRAYAYISISGFDFSLLKDMLRYSIPLLPAEISWWIVNVSGRTIISIFLGTSYNAIYAVANKFPNLCQTLFSVFHLSWQENVVETFQDQDRDVYYSYIFNGIITILSSICMVIISMNFLIYEKLFQQEYFTGYYITPLLVASVLFSMLSQFLGSIYLAQFNTKKSGGSAAVAAVVNIIIHLALIKGIGLYAAAISTAVSYFSLFLVRYFDVVKKVRLVICNKTKICLILLVYFVAANYIYISWFNWINVLVAVIIFFLINKEIVTTYWTKKYKLKKLKFNLYR</sequence>
<dbReference type="InterPro" id="IPR002797">
    <property type="entry name" value="Polysacc_synth"/>
</dbReference>
<keyword evidence="5" id="KW-0472">Membrane</keyword>
<dbReference type="EMBL" id="AP023367">
    <property type="protein sequence ID" value="BCJ93408.1"/>
    <property type="molecule type" value="Genomic_DNA"/>
</dbReference>
<evidence type="ECO:0000256" key="2">
    <source>
        <dbReference type="ARBA" id="ARBA00022475"/>
    </source>
</evidence>
<evidence type="ECO:0000256" key="4">
    <source>
        <dbReference type="ARBA" id="ARBA00022989"/>
    </source>
</evidence>
<evidence type="ECO:0000256" key="5">
    <source>
        <dbReference type="ARBA" id="ARBA00023136"/>
    </source>
</evidence>
<keyword evidence="4" id="KW-1133">Transmembrane helix</keyword>
<evidence type="ECO:0000256" key="1">
    <source>
        <dbReference type="ARBA" id="ARBA00004651"/>
    </source>
</evidence>
<gene>
    <name evidence="6" type="ORF">acsn021_09770</name>
</gene>
<evidence type="ECO:0000256" key="3">
    <source>
        <dbReference type="ARBA" id="ARBA00022692"/>
    </source>
</evidence>
<dbReference type="PANTHER" id="PTHR30250:SF11">
    <property type="entry name" value="O-ANTIGEN TRANSPORTER-RELATED"/>
    <property type="match status" value="1"/>
</dbReference>
<name>A0A6S6R2Z9_9FIRM</name>
<keyword evidence="2" id="KW-1003">Cell membrane</keyword>